<dbReference type="Proteomes" id="UP001524586">
    <property type="component" value="Unassembled WGS sequence"/>
</dbReference>
<protein>
    <submittedName>
        <fullName evidence="3">Pyridoxamine 5'-phosphate oxidase family protein</fullName>
    </submittedName>
</protein>
<dbReference type="InterPro" id="IPR012349">
    <property type="entry name" value="Split_barrel_FMN-bd"/>
</dbReference>
<dbReference type="PANTHER" id="PTHR35176">
    <property type="entry name" value="HEME OXYGENASE HI_0854-RELATED"/>
    <property type="match status" value="1"/>
</dbReference>
<feature type="domain" description="Pyridoxamine 5'-phosphate oxidase N-terminal" evidence="2">
    <location>
        <begin position="16"/>
        <end position="143"/>
    </location>
</feature>
<evidence type="ECO:0000259" key="2">
    <source>
        <dbReference type="Pfam" id="PF01243"/>
    </source>
</evidence>
<dbReference type="Pfam" id="PF01243">
    <property type="entry name" value="PNPOx_N"/>
    <property type="match status" value="1"/>
</dbReference>
<gene>
    <name evidence="3" type="ORF">NP596_21270</name>
</gene>
<dbReference type="InterPro" id="IPR011576">
    <property type="entry name" value="Pyridox_Oxase_N"/>
</dbReference>
<dbReference type="Gene3D" id="2.30.110.10">
    <property type="entry name" value="Electron Transport, Fmn-binding Protein, Chain A"/>
    <property type="match status" value="1"/>
</dbReference>
<name>A0ABT1UC97_9GAMM</name>
<dbReference type="RefSeq" id="WP_256617382.1">
    <property type="nucleotide sequence ID" value="NZ_JANIBK010000298.1"/>
</dbReference>
<dbReference type="SUPFAM" id="SSF50475">
    <property type="entry name" value="FMN-binding split barrel"/>
    <property type="match status" value="1"/>
</dbReference>
<dbReference type="EMBL" id="JANIBK010000298">
    <property type="protein sequence ID" value="MCQ8130999.1"/>
    <property type="molecule type" value="Genomic_DNA"/>
</dbReference>
<dbReference type="InterPro" id="IPR014419">
    <property type="entry name" value="HutZ"/>
</dbReference>
<keyword evidence="1" id="KW-0560">Oxidoreductase</keyword>
<dbReference type="InterPro" id="IPR052019">
    <property type="entry name" value="F420H2_bilvrd_red/Heme_oxyg"/>
</dbReference>
<evidence type="ECO:0000313" key="3">
    <source>
        <dbReference type="EMBL" id="MCQ8130999.1"/>
    </source>
</evidence>
<comment type="caution">
    <text evidence="3">The sequence shown here is derived from an EMBL/GenBank/DDBJ whole genome shotgun (WGS) entry which is preliminary data.</text>
</comment>
<accession>A0ABT1UC97</accession>
<evidence type="ECO:0000256" key="1">
    <source>
        <dbReference type="ARBA" id="ARBA00023002"/>
    </source>
</evidence>
<dbReference type="PANTHER" id="PTHR35176:SF6">
    <property type="entry name" value="HEME OXYGENASE HI_0854-RELATED"/>
    <property type="match status" value="1"/>
</dbReference>
<keyword evidence="4" id="KW-1185">Reference proteome</keyword>
<reference evidence="3 4" key="1">
    <citation type="submission" date="2022-07" db="EMBL/GenBank/DDBJ databases">
        <title>Methylomonas rivi sp. nov., Methylomonas rosea sp. nov., Methylomonas aureus sp. nov. and Methylomonas subterranea sp. nov., four novel methanotrophs isolated from a freshwater creek and the deep terrestrial subsurface.</title>
        <authorList>
            <person name="Abin C."/>
            <person name="Sankaranarayanan K."/>
            <person name="Garner C."/>
            <person name="Sindelar R."/>
            <person name="Kotary K."/>
            <person name="Garner R."/>
            <person name="Barclay S."/>
            <person name="Lawson P."/>
            <person name="Krumholz L."/>
        </authorList>
    </citation>
    <scope>NUCLEOTIDE SEQUENCE [LARGE SCALE GENOMIC DNA]</scope>
    <source>
        <strain evidence="3 4">WSC-6</strain>
    </source>
</reference>
<dbReference type="PIRSF" id="PIRSF004633">
    <property type="entry name" value="UCP_PLP_oxd"/>
    <property type="match status" value="1"/>
</dbReference>
<organism evidence="3 4">
    <name type="scientific">Methylomonas rivi</name>
    <dbReference type="NCBI Taxonomy" id="2952226"/>
    <lineage>
        <taxon>Bacteria</taxon>
        <taxon>Pseudomonadati</taxon>
        <taxon>Pseudomonadota</taxon>
        <taxon>Gammaproteobacteria</taxon>
        <taxon>Methylococcales</taxon>
        <taxon>Methylococcaceae</taxon>
        <taxon>Methylomonas</taxon>
    </lineage>
</organism>
<evidence type="ECO:0000313" key="4">
    <source>
        <dbReference type="Proteomes" id="UP001524586"/>
    </source>
</evidence>
<proteinExistence type="predicted"/>
<sequence>MNEKTIDFDQVRAAYSALPESFASTLMATVSVAGEPEASYAAYIKHDGHYYVYVSELAAHTRNLLDNGRVCLLFVEDEDKAAHLFARQRVTFHCSALEVDRDTAAFDYILGLFEEKFGGFIKQLQKMQDFHLFRIRPERGSFVQGFARAFAIEGEDMAQIRHINDAGHQEKPKAEPAEAAA</sequence>